<dbReference type="OrthoDB" id="251908at2759"/>
<evidence type="ECO:0000259" key="2">
    <source>
        <dbReference type="Pfam" id="PF23398"/>
    </source>
</evidence>
<feature type="region of interest" description="Disordered" evidence="1">
    <location>
        <begin position="135"/>
        <end position="155"/>
    </location>
</feature>
<dbReference type="EMBL" id="MKKU01001114">
    <property type="protein sequence ID" value="RNE97624.1"/>
    <property type="molecule type" value="Genomic_DNA"/>
</dbReference>
<dbReference type="GeneID" id="40323006"/>
<evidence type="ECO:0000313" key="4">
    <source>
        <dbReference type="Proteomes" id="UP000284403"/>
    </source>
</evidence>
<keyword evidence="4" id="KW-1185">Reference proteome</keyword>
<feature type="domain" description="Flagellar attachment zone protein 1 conserved" evidence="2">
    <location>
        <begin position="11"/>
        <end position="98"/>
    </location>
</feature>
<dbReference type="AlphaFoldDB" id="A0A3R7JYT2"/>
<evidence type="ECO:0000313" key="3">
    <source>
        <dbReference type="EMBL" id="RNE97624.1"/>
    </source>
</evidence>
<evidence type="ECO:0000256" key="1">
    <source>
        <dbReference type="SAM" id="MobiDB-lite"/>
    </source>
</evidence>
<gene>
    <name evidence="3" type="ORF">Tco025E_09395</name>
</gene>
<reference evidence="3 4" key="1">
    <citation type="journal article" date="2018" name="BMC Genomics">
        <title>Genomic comparison of Trypanosoma conorhini and Trypanosoma rangeli to Trypanosoma cruzi strains of high and low virulence.</title>
        <authorList>
            <person name="Bradwell K.R."/>
            <person name="Koparde V.N."/>
            <person name="Matveyev A.V."/>
            <person name="Serrano M.G."/>
            <person name="Alves J.M."/>
            <person name="Parikh H."/>
            <person name="Huang B."/>
            <person name="Lee V."/>
            <person name="Espinosa-Alvarez O."/>
            <person name="Ortiz P.A."/>
            <person name="Costa-Martins A.G."/>
            <person name="Teixeira M.M."/>
            <person name="Buck G.A."/>
        </authorList>
    </citation>
    <scope>NUCLEOTIDE SEQUENCE [LARGE SCALE GENOMIC DNA]</scope>
    <source>
        <strain evidence="3 4">025E</strain>
    </source>
</reference>
<dbReference type="InterPro" id="IPR056614">
    <property type="entry name" value="FAZ1_cons"/>
</dbReference>
<dbReference type="PANTHER" id="PTHR47121:SF2">
    <property type="entry name" value="THYLAKOID LUMENAL PROTEIN TL20.3, CHLOROPLASTIC"/>
    <property type="match status" value="1"/>
</dbReference>
<proteinExistence type="predicted"/>
<dbReference type="InterPro" id="IPR053285">
    <property type="entry name" value="Thylakoid_lumenal_pentapeptide"/>
</dbReference>
<feature type="non-terminal residue" evidence="3">
    <location>
        <position position="188"/>
    </location>
</feature>
<protein>
    <recommendedName>
        <fullName evidence="2">Flagellar attachment zone protein 1 conserved domain-containing protein</fullName>
    </recommendedName>
</protein>
<comment type="caution">
    <text evidence="3">The sequence shown here is derived from an EMBL/GenBank/DDBJ whole genome shotgun (WGS) entry which is preliminary data.</text>
</comment>
<organism evidence="3 4">
    <name type="scientific">Trypanosoma conorhini</name>
    <dbReference type="NCBI Taxonomy" id="83891"/>
    <lineage>
        <taxon>Eukaryota</taxon>
        <taxon>Discoba</taxon>
        <taxon>Euglenozoa</taxon>
        <taxon>Kinetoplastea</taxon>
        <taxon>Metakinetoplastina</taxon>
        <taxon>Trypanosomatida</taxon>
        <taxon>Trypanosomatidae</taxon>
        <taxon>Trypanosoma</taxon>
    </lineage>
</organism>
<dbReference type="Proteomes" id="UP000284403">
    <property type="component" value="Unassembled WGS sequence"/>
</dbReference>
<dbReference type="PANTHER" id="PTHR47121">
    <property type="entry name" value="THYLAKOID LUMENAL PROTEIN TL20.3, CHLOROPLASTIC"/>
    <property type="match status" value="1"/>
</dbReference>
<sequence>MTTRHVGDFAVTIHRVQFNGDDWAVLLERNRAALCEALDTDVCGAVGVPRGSVVDVEFTLGSLFATFSLRYLPSLRKSDVDKRLAQCDFAEMWKLYDGRDQLHGAHGAMPAAVPLAAKEEMFPVLLATEERDVTPLKLQSPEELSPPRGDGSCPVVKVLKPPPGLLGKNLEEGGTIPLETAMTTQHVG</sequence>
<accession>A0A3R7JYT2</accession>
<name>A0A3R7JYT2_9TRYP</name>
<dbReference type="RefSeq" id="XP_029223645.1">
    <property type="nucleotide sequence ID" value="XM_029376214.1"/>
</dbReference>
<dbReference type="Pfam" id="PF23398">
    <property type="entry name" value="FAZ1_cons"/>
    <property type="match status" value="1"/>
</dbReference>